<comment type="similarity">
    <text evidence="2 7">Belongs to the glycosyl hydrolase 37 family.</text>
</comment>
<proteinExistence type="inferred from homology"/>
<dbReference type="PANTHER" id="PTHR23403">
    <property type="entry name" value="TREHALASE"/>
    <property type="match status" value="1"/>
</dbReference>
<dbReference type="Gene3D" id="1.50.10.10">
    <property type="match status" value="1"/>
</dbReference>
<dbReference type="OrthoDB" id="3542292at2759"/>
<evidence type="ECO:0000256" key="6">
    <source>
        <dbReference type="ARBA" id="ARBA00023295"/>
    </source>
</evidence>
<dbReference type="SUPFAM" id="SSF48208">
    <property type="entry name" value="Six-hairpin glycosidases"/>
    <property type="match status" value="1"/>
</dbReference>
<feature type="region of interest" description="Disordered" evidence="8">
    <location>
        <begin position="561"/>
        <end position="587"/>
    </location>
</feature>
<evidence type="ECO:0000313" key="10">
    <source>
        <dbReference type="Proteomes" id="UP000829999"/>
    </source>
</evidence>
<evidence type="ECO:0000256" key="8">
    <source>
        <dbReference type="SAM" id="MobiDB-lite"/>
    </source>
</evidence>
<keyword evidence="5 7" id="KW-0378">Hydrolase</keyword>
<dbReference type="PANTHER" id="PTHR23403:SF1">
    <property type="entry name" value="TREHALASE"/>
    <property type="match status" value="1"/>
</dbReference>
<evidence type="ECO:0000256" key="4">
    <source>
        <dbReference type="ARBA" id="ARBA00019905"/>
    </source>
</evidence>
<dbReference type="InterPro" id="IPR018232">
    <property type="entry name" value="Glyco_hydro_37_CS"/>
</dbReference>
<dbReference type="RefSeq" id="XP_035432686.1">
    <property type="nucleotide sequence ID" value="XM_035576793.2"/>
</dbReference>
<dbReference type="GeneID" id="118264318"/>
<evidence type="ECO:0000313" key="11">
    <source>
        <dbReference type="RefSeq" id="XP_035432686.1"/>
    </source>
</evidence>
<evidence type="ECO:0000256" key="2">
    <source>
        <dbReference type="ARBA" id="ARBA00005615"/>
    </source>
</evidence>
<dbReference type="GO" id="GO:0004555">
    <property type="term" value="F:alpha,alpha-trehalase activity"/>
    <property type="evidence" value="ECO:0007669"/>
    <property type="project" value="UniProtKB-EC"/>
</dbReference>
<keyword evidence="10" id="KW-1185">Reference proteome</keyword>
<dbReference type="Pfam" id="PF01204">
    <property type="entry name" value="Trehalase"/>
    <property type="match status" value="1"/>
</dbReference>
<dbReference type="PRINTS" id="PR00744">
    <property type="entry name" value="GLHYDRLASE37"/>
</dbReference>
<evidence type="ECO:0000256" key="7">
    <source>
        <dbReference type="RuleBase" id="RU361180"/>
    </source>
</evidence>
<evidence type="ECO:0000256" key="1">
    <source>
        <dbReference type="ARBA" id="ARBA00001576"/>
    </source>
</evidence>
<feature type="compositionally biased region" description="Polar residues" evidence="8">
    <location>
        <begin position="567"/>
        <end position="587"/>
    </location>
</feature>
<dbReference type="InterPro" id="IPR012341">
    <property type="entry name" value="6hp_glycosidase-like_sf"/>
</dbReference>
<keyword evidence="9" id="KW-0732">Signal</keyword>
<dbReference type="Proteomes" id="UP000829999">
    <property type="component" value="Chromosome 26"/>
</dbReference>
<organism evidence="10 11">
    <name type="scientific">Spodoptera frugiperda</name>
    <name type="common">Fall armyworm</name>
    <dbReference type="NCBI Taxonomy" id="7108"/>
    <lineage>
        <taxon>Eukaryota</taxon>
        <taxon>Metazoa</taxon>
        <taxon>Ecdysozoa</taxon>
        <taxon>Arthropoda</taxon>
        <taxon>Hexapoda</taxon>
        <taxon>Insecta</taxon>
        <taxon>Pterygota</taxon>
        <taxon>Neoptera</taxon>
        <taxon>Endopterygota</taxon>
        <taxon>Lepidoptera</taxon>
        <taxon>Glossata</taxon>
        <taxon>Ditrysia</taxon>
        <taxon>Noctuoidea</taxon>
        <taxon>Noctuidae</taxon>
        <taxon>Amphipyrinae</taxon>
        <taxon>Spodoptera</taxon>
    </lineage>
</organism>
<protein>
    <recommendedName>
        <fullName evidence="4 7">Trehalase</fullName>
        <ecNumber evidence="3 7">3.2.1.28</ecNumber>
    </recommendedName>
    <alternativeName>
        <fullName evidence="7">Alpha-trehalose glucohydrolase</fullName>
    </alternativeName>
</protein>
<gene>
    <name evidence="11" type="primary">LOC118264318</name>
</gene>
<keyword evidence="6 7" id="KW-0326">Glycosidase</keyword>
<evidence type="ECO:0000256" key="5">
    <source>
        <dbReference type="ARBA" id="ARBA00022801"/>
    </source>
</evidence>
<evidence type="ECO:0000256" key="9">
    <source>
        <dbReference type="SAM" id="SignalP"/>
    </source>
</evidence>
<evidence type="ECO:0000256" key="3">
    <source>
        <dbReference type="ARBA" id="ARBA00012757"/>
    </source>
</evidence>
<dbReference type="AlphaFoldDB" id="A0A9R0CXG5"/>
<dbReference type="GO" id="GO:0005993">
    <property type="term" value="P:trehalose catabolic process"/>
    <property type="evidence" value="ECO:0007669"/>
    <property type="project" value="TreeGrafter"/>
</dbReference>
<comment type="catalytic activity">
    <reaction evidence="1 7">
        <text>alpha,alpha-trehalose + H2O = alpha-D-glucose + beta-D-glucose</text>
        <dbReference type="Rhea" id="RHEA:32675"/>
        <dbReference type="ChEBI" id="CHEBI:15377"/>
        <dbReference type="ChEBI" id="CHEBI:15903"/>
        <dbReference type="ChEBI" id="CHEBI:16551"/>
        <dbReference type="ChEBI" id="CHEBI:17925"/>
        <dbReference type="EC" id="3.2.1.28"/>
    </reaction>
</comment>
<accession>A0A9R0CXG5</accession>
<dbReference type="InterPro" id="IPR001661">
    <property type="entry name" value="Glyco_hydro_37"/>
</dbReference>
<feature type="chain" id="PRO_5040287578" description="Trehalase" evidence="9">
    <location>
        <begin position="24"/>
        <end position="587"/>
    </location>
</feature>
<dbReference type="InterPro" id="IPR008928">
    <property type="entry name" value="6-hairpin_glycosidase_sf"/>
</dbReference>
<dbReference type="EC" id="3.2.1.28" evidence="3 7"/>
<reference evidence="11" key="1">
    <citation type="submission" date="2025-08" db="UniProtKB">
        <authorList>
            <consortium name="RefSeq"/>
        </authorList>
    </citation>
    <scope>IDENTIFICATION</scope>
    <source>
        <tissue evidence="11">Whole larval tissue</tissue>
    </source>
</reference>
<feature type="signal peptide" evidence="9">
    <location>
        <begin position="1"/>
        <end position="23"/>
    </location>
</feature>
<dbReference type="PROSITE" id="PS00928">
    <property type="entry name" value="TREHALASE_2"/>
    <property type="match status" value="1"/>
</dbReference>
<sequence>MVSFCKMREFLILLVAVVALAGAADLRPTCSKPVYCESELLHRVQMARLFNDSKTFVDLQMNYDQNQTLRDFETLLNDTNQDPSREQLREFVDKYFSDEGELEEWTPPDFSKDPKFIYTIKDKALREFAKNINDIWPLLARKVKDEVIQNPDRYSLVPITHGFIIPGGRFTEIYYWDTFWIIEGLLISGMQETAKGIIENLIELLNLFGHIPNGSRWYYQERSQPPMLTAMVATYYQYTNDTEFLKNNIAYLEKEMDFWLDERSVSVDKEGSSHKLLRYFALSSGPRPESYYEDYENAVDFDEERRTDFYVDIKSAAESGWDFSTRWFVSNDGSNNGTLRDIHTRYVVPVDLNAIFAGALQNVANFHAILMNPRKAATYGQLAQQWRDAIQAILWNEEDGMWYDYDIRDKLHRKYFYSSNVSPLWQHAVDPNIVKANGDRILNSLKQSGGLDFPGGVPTSLIRSGEQWDFPNVWPPEVSIVVNAIENIGTPEASVLAFETAQTFVRSCHWGFQEYKQMFEKYDAENPGKFGGGGEYNVQFGFGWSNGAVLEFMKKYGEGLTADDSNDLGTTTTVSPSDNGDPSNNTA</sequence>
<name>A0A9R0CXG5_SPOFR</name>